<comment type="caution">
    <text evidence="10">The sequence shown here is derived from an EMBL/GenBank/DDBJ whole genome shotgun (WGS) entry which is preliminary data.</text>
</comment>
<dbReference type="InterPro" id="IPR036957">
    <property type="entry name" value="Znf_PARP_sf"/>
</dbReference>
<keyword evidence="4" id="KW-0863">Zinc-finger</keyword>
<dbReference type="FunFam" id="3.30.1740.10:FF:000006">
    <property type="entry name" value="Poly [ADP-ribose] polymerase"/>
    <property type="match status" value="1"/>
</dbReference>
<organism evidence="10 11">
    <name type="scientific">Quillaja saponaria</name>
    <name type="common">Soap bark tree</name>
    <dbReference type="NCBI Taxonomy" id="32244"/>
    <lineage>
        <taxon>Eukaryota</taxon>
        <taxon>Viridiplantae</taxon>
        <taxon>Streptophyta</taxon>
        <taxon>Embryophyta</taxon>
        <taxon>Tracheophyta</taxon>
        <taxon>Spermatophyta</taxon>
        <taxon>Magnoliopsida</taxon>
        <taxon>eudicotyledons</taxon>
        <taxon>Gunneridae</taxon>
        <taxon>Pentapetalae</taxon>
        <taxon>rosids</taxon>
        <taxon>fabids</taxon>
        <taxon>Fabales</taxon>
        <taxon>Quillajaceae</taxon>
        <taxon>Quillaja</taxon>
    </lineage>
</organism>
<proteinExistence type="predicted"/>
<dbReference type="EMBL" id="JARAOO010000009">
    <property type="protein sequence ID" value="KAJ7957636.1"/>
    <property type="molecule type" value="Genomic_DNA"/>
</dbReference>
<protein>
    <submittedName>
        <fullName evidence="10">Polynucleotide 3'-phosphatase ZDP</fullName>
    </submittedName>
</protein>
<dbReference type="PROSITE" id="PS50064">
    <property type="entry name" value="ZF_PARP_2"/>
    <property type="match status" value="1"/>
</dbReference>
<dbReference type="PANTHER" id="PTHR12083">
    <property type="entry name" value="BIFUNCTIONAL POLYNUCLEOTIDE PHOSPHATASE/KINASE"/>
    <property type="match status" value="1"/>
</dbReference>
<feature type="domain" description="PARP-type" evidence="9">
    <location>
        <begin position="9"/>
        <end position="91"/>
    </location>
</feature>
<dbReference type="Proteomes" id="UP001163823">
    <property type="component" value="Chromosome 9"/>
</dbReference>
<dbReference type="KEGG" id="qsa:O6P43_023916"/>
<comment type="subcellular location">
    <subcellularLocation>
        <location evidence="1">Nucleus</location>
    </subcellularLocation>
</comment>
<dbReference type="SUPFAM" id="SSF57716">
    <property type="entry name" value="Glucocorticoid receptor-like (DNA-binding domain)"/>
    <property type="match status" value="1"/>
</dbReference>
<dbReference type="PANTHER" id="PTHR12083:SF9">
    <property type="entry name" value="BIFUNCTIONAL POLYNUCLEOTIDE PHOSPHATASE_KINASE"/>
    <property type="match status" value="1"/>
</dbReference>
<name>A0AAD7LGB2_QUISA</name>
<evidence type="ECO:0000256" key="6">
    <source>
        <dbReference type="ARBA" id="ARBA00023125"/>
    </source>
</evidence>
<accession>A0AAD7LGB2</accession>
<keyword evidence="3" id="KW-0677">Repeat</keyword>
<feature type="region of interest" description="Disordered" evidence="8">
    <location>
        <begin position="83"/>
        <end position="104"/>
    </location>
</feature>
<evidence type="ECO:0000256" key="4">
    <source>
        <dbReference type="ARBA" id="ARBA00022771"/>
    </source>
</evidence>
<keyword evidence="5" id="KW-0862">Zinc</keyword>
<keyword evidence="11" id="KW-1185">Reference proteome</keyword>
<dbReference type="GO" id="GO:0006281">
    <property type="term" value="P:DNA repair"/>
    <property type="evidence" value="ECO:0007669"/>
    <property type="project" value="TreeGrafter"/>
</dbReference>
<evidence type="ECO:0000256" key="8">
    <source>
        <dbReference type="SAM" id="MobiDB-lite"/>
    </source>
</evidence>
<dbReference type="GO" id="GO:0005634">
    <property type="term" value="C:nucleus"/>
    <property type="evidence" value="ECO:0007669"/>
    <property type="project" value="UniProtKB-SubCell"/>
</dbReference>
<evidence type="ECO:0000256" key="1">
    <source>
        <dbReference type="ARBA" id="ARBA00004123"/>
    </source>
</evidence>
<keyword evidence="2" id="KW-0479">Metal-binding</keyword>
<dbReference type="GO" id="GO:0003690">
    <property type="term" value="F:double-stranded DNA binding"/>
    <property type="evidence" value="ECO:0007669"/>
    <property type="project" value="TreeGrafter"/>
</dbReference>
<keyword evidence="6" id="KW-0238">DNA-binding</keyword>
<dbReference type="Gene3D" id="3.30.1740.10">
    <property type="entry name" value="Zinc finger, PARP-type"/>
    <property type="match status" value="1"/>
</dbReference>
<evidence type="ECO:0000313" key="10">
    <source>
        <dbReference type="EMBL" id="KAJ7957636.1"/>
    </source>
</evidence>
<evidence type="ECO:0000259" key="9">
    <source>
        <dbReference type="PROSITE" id="PS50064"/>
    </source>
</evidence>
<dbReference type="GO" id="GO:0008270">
    <property type="term" value="F:zinc ion binding"/>
    <property type="evidence" value="ECO:0007669"/>
    <property type="project" value="UniProtKB-KW"/>
</dbReference>
<dbReference type="InterPro" id="IPR001510">
    <property type="entry name" value="Znf_PARP"/>
</dbReference>
<evidence type="ECO:0000256" key="5">
    <source>
        <dbReference type="ARBA" id="ARBA00022833"/>
    </source>
</evidence>
<dbReference type="SMART" id="SM01336">
    <property type="entry name" value="zf-PARP"/>
    <property type="match status" value="1"/>
</dbReference>
<sequence>MPATSSSQIVAEYAKSNRSTCTKCSATIASNSLRLGLVTRDPRGFNKTKWHHLDCFPIGSETIVSAQAIKGFSSLKSSDQESLEKLVDGDDKTQKKESDEYKSLNEGSDIRIVDEDAEYKQDERDSKERKESDIPLKCDYLEIVIHDSYPHLQAIALPRPAVFMMTVFFVSFDKYDPGLLSPARK</sequence>
<evidence type="ECO:0000313" key="11">
    <source>
        <dbReference type="Proteomes" id="UP001163823"/>
    </source>
</evidence>
<evidence type="ECO:0000256" key="2">
    <source>
        <dbReference type="ARBA" id="ARBA00022723"/>
    </source>
</evidence>
<keyword evidence="7" id="KW-0539">Nucleus</keyword>
<gene>
    <name evidence="10" type="ORF">O6P43_023916</name>
</gene>
<dbReference type="GO" id="GO:0046404">
    <property type="term" value="F:ATP-dependent polydeoxyribonucleotide 5'-hydroxyl-kinase activity"/>
    <property type="evidence" value="ECO:0007669"/>
    <property type="project" value="TreeGrafter"/>
</dbReference>
<reference evidence="10" key="1">
    <citation type="journal article" date="2023" name="Science">
        <title>Elucidation of the pathway for biosynthesis of saponin adjuvants from the soapbark tree.</title>
        <authorList>
            <person name="Reed J."/>
            <person name="Orme A."/>
            <person name="El-Demerdash A."/>
            <person name="Owen C."/>
            <person name="Martin L.B.B."/>
            <person name="Misra R.C."/>
            <person name="Kikuchi S."/>
            <person name="Rejzek M."/>
            <person name="Martin A.C."/>
            <person name="Harkess A."/>
            <person name="Leebens-Mack J."/>
            <person name="Louveau T."/>
            <person name="Stephenson M.J."/>
            <person name="Osbourn A."/>
        </authorList>
    </citation>
    <scope>NUCLEOTIDE SEQUENCE</scope>
    <source>
        <strain evidence="10">S10</strain>
    </source>
</reference>
<dbReference type="GO" id="GO:0046403">
    <property type="term" value="F:polynucleotide 3'-phosphatase activity"/>
    <property type="evidence" value="ECO:0007669"/>
    <property type="project" value="TreeGrafter"/>
</dbReference>
<evidence type="ECO:0000256" key="7">
    <source>
        <dbReference type="ARBA" id="ARBA00023242"/>
    </source>
</evidence>
<dbReference type="Pfam" id="PF00645">
    <property type="entry name" value="zf-PARP"/>
    <property type="match status" value="1"/>
</dbReference>
<evidence type="ECO:0000256" key="3">
    <source>
        <dbReference type="ARBA" id="ARBA00022737"/>
    </source>
</evidence>
<dbReference type="AlphaFoldDB" id="A0AAD7LGB2"/>